<dbReference type="Gene3D" id="3.50.50.60">
    <property type="entry name" value="FAD/NAD(P)-binding domain"/>
    <property type="match status" value="1"/>
</dbReference>
<feature type="domain" description="Glucose-methanol-choline oxidoreductase N-terminal" evidence="9">
    <location>
        <begin position="269"/>
        <end position="283"/>
    </location>
</feature>
<evidence type="ECO:0000256" key="3">
    <source>
        <dbReference type="ARBA" id="ARBA00022630"/>
    </source>
</evidence>
<dbReference type="Proteomes" id="UP000199111">
    <property type="component" value="Unassembled WGS sequence"/>
</dbReference>
<dbReference type="PANTHER" id="PTHR11552:SF147">
    <property type="entry name" value="CHOLINE DEHYDROGENASE, MITOCHONDRIAL"/>
    <property type="match status" value="1"/>
</dbReference>
<evidence type="ECO:0000256" key="1">
    <source>
        <dbReference type="ARBA" id="ARBA00001974"/>
    </source>
</evidence>
<dbReference type="PIRSF" id="PIRSF000137">
    <property type="entry name" value="Alcohol_oxidase"/>
    <property type="match status" value="1"/>
</dbReference>
<comment type="cofactor">
    <cofactor evidence="1 6">
        <name>FAD</name>
        <dbReference type="ChEBI" id="CHEBI:57692"/>
    </cofactor>
</comment>
<evidence type="ECO:0000259" key="8">
    <source>
        <dbReference type="PROSITE" id="PS00623"/>
    </source>
</evidence>
<sequence>MRARSPGGEPAVRAFVRRRVSGHMEYDYVIVGAGSAGCVLANRLSADSATTVALIEAGGSDDRLEVRMPAGFAKLFKTDRDWAFTTAEQPGLSGRELYWPRGRMLGGSSSMNAQMWVRGHQADYDGWDVPGWSYEEVLPYFHRAERRVGSNLGGVYGTAGPIHISELRSPNPSTAVFLRACEELGLTRLDELNGPSNEGCCPTPVTQNRGRRWSSADAYLRPAAKRPNLTVLTSSHVRRVLIEDGRATGVEYGDGTVVRARREVILSAGAIGSPHLLMLSGVGAADELRAEGVEPVHELPQVGRNLQDHLASGVILHCPRPVTLAGAESVANLLRFLVGRTGMLTSNVGEAVAFIRTSPGEPAPDIELIFAPGPFVDHGLTPPAGHGLTIASILLQPESRGRVSLNGRDVVIDPAYLTAEADVRRQVAGLRKARELFATEALRPFAGPPMNPYWGAETDEELDRWIRERSETLYHPVGTCRMGEDAEAVVDPALRVRGIGALRVVDASVMPVINRGHTHAPTVMIAEKAADLITRAG</sequence>
<feature type="binding site" evidence="6">
    <location>
        <position position="237"/>
    </location>
    <ligand>
        <name>FAD</name>
        <dbReference type="ChEBI" id="CHEBI:57692"/>
    </ligand>
</feature>
<evidence type="ECO:0000256" key="4">
    <source>
        <dbReference type="ARBA" id="ARBA00022827"/>
    </source>
</evidence>
<dbReference type="GO" id="GO:0016614">
    <property type="term" value="F:oxidoreductase activity, acting on CH-OH group of donors"/>
    <property type="evidence" value="ECO:0007669"/>
    <property type="project" value="InterPro"/>
</dbReference>
<dbReference type="Pfam" id="PF05199">
    <property type="entry name" value="GMC_oxred_C"/>
    <property type="match status" value="1"/>
</dbReference>
<evidence type="ECO:0000256" key="6">
    <source>
        <dbReference type="PIRSR" id="PIRSR000137-2"/>
    </source>
</evidence>
<dbReference type="InterPro" id="IPR007867">
    <property type="entry name" value="GMC_OxRtase_C"/>
</dbReference>
<protein>
    <submittedName>
        <fullName evidence="10">Choline dehydrogenase</fullName>
    </submittedName>
</protein>
<dbReference type="GO" id="GO:0050660">
    <property type="term" value="F:flavin adenine dinucleotide binding"/>
    <property type="evidence" value="ECO:0007669"/>
    <property type="project" value="InterPro"/>
</dbReference>
<evidence type="ECO:0000259" key="9">
    <source>
        <dbReference type="PROSITE" id="PS00624"/>
    </source>
</evidence>
<dbReference type="Pfam" id="PF00732">
    <property type="entry name" value="GMC_oxred_N"/>
    <property type="match status" value="1"/>
</dbReference>
<feature type="domain" description="Glucose-methanol-choline oxidoreductase N-terminal" evidence="8">
    <location>
        <begin position="102"/>
        <end position="125"/>
    </location>
</feature>
<evidence type="ECO:0000313" key="11">
    <source>
        <dbReference type="Proteomes" id="UP000199111"/>
    </source>
</evidence>
<gene>
    <name evidence="10" type="ORF">SAMN05216275_121129</name>
</gene>
<comment type="similarity">
    <text evidence="2 7">Belongs to the GMC oxidoreductase family.</text>
</comment>
<feature type="active site" description="Proton acceptor" evidence="5">
    <location>
        <position position="517"/>
    </location>
</feature>
<reference evidence="11" key="1">
    <citation type="submission" date="2016-10" db="EMBL/GenBank/DDBJ databases">
        <authorList>
            <person name="Varghese N."/>
            <person name="Submissions S."/>
        </authorList>
    </citation>
    <scope>NUCLEOTIDE SEQUENCE [LARGE SCALE GENOMIC DNA]</scope>
    <source>
        <strain evidence="11">CGMCC 4.2126</strain>
    </source>
</reference>
<dbReference type="InterPro" id="IPR000172">
    <property type="entry name" value="GMC_OxRdtase_N"/>
</dbReference>
<evidence type="ECO:0000256" key="2">
    <source>
        <dbReference type="ARBA" id="ARBA00010790"/>
    </source>
</evidence>
<keyword evidence="3 7" id="KW-0285">Flavoprotein</keyword>
<dbReference type="AlphaFoldDB" id="A0A1I3YBK2"/>
<dbReference type="InterPro" id="IPR012132">
    <property type="entry name" value="GMC_OxRdtase"/>
</dbReference>
<dbReference type="SUPFAM" id="SSF51905">
    <property type="entry name" value="FAD/NAD(P)-binding domain"/>
    <property type="match status" value="1"/>
</dbReference>
<evidence type="ECO:0000256" key="5">
    <source>
        <dbReference type="PIRSR" id="PIRSR000137-1"/>
    </source>
</evidence>
<name>A0A1I3YBK2_9ACTN</name>
<dbReference type="PANTHER" id="PTHR11552">
    <property type="entry name" value="GLUCOSE-METHANOL-CHOLINE GMC OXIDOREDUCTASE"/>
    <property type="match status" value="1"/>
</dbReference>
<keyword evidence="4 6" id="KW-0274">FAD</keyword>
<organism evidence="10 11">
    <name type="scientific">Streptosporangium canum</name>
    <dbReference type="NCBI Taxonomy" id="324952"/>
    <lineage>
        <taxon>Bacteria</taxon>
        <taxon>Bacillati</taxon>
        <taxon>Actinomycetota</taxon>
        <taxon>Actinomycetes</taxon>
        <taxon>Streptosporangiales</taxon>
        <taxon>Streptosporangiaceae</taxon>
        <taxon>Streptosporangium</taxon>
    </lineage>
</organism>
<dbReference type="SUPFAM" id="SSF54373">
    <property type="entry name" value="FAD-linked reductases, C-terminal domain"/>
    <property type="match status" value="1"/>
</dbReference>
<evidence type="ECO:0000256" key="7">
    <source>
        <dbReference type="RuleBase" id="RU003968"/>
    </source>
</evidence>
<keyword evidence="11" id="KW-1185">Reference proteome</keyword>
<proteinExistence type="inferred from homology"/>
<accession>A0A1I3YBK2</accession>
<dbReference type="PROSITE" id="PS00623">
    <property type="entry name" value="GMC_OXRED_1"/>
    <property type="match status" value="1"/>
</dbReference>
<dbReference type="Gene3D" id="3.30.560.10">
    <property type="entry name" value="Glucose Oxidase, domain 3"/>
    <property type="match status" value="1"/>
</dbReference>
<evidence type="ECO:0000313" key="10">
    <source>
        <dbReference type="EMBL" id="SFK29143.1"/>
    </source>
</evidence>
<feature type="active site" description="Proton donor" evidence="5">
    <location>
        <position position="475"/>
    </location>
</feature>
<dbReference type="PROSITE" id="PS00624">
    <property type="entry name" value="GMC_OXRED_2"/>
    <property type="match status" value="1"/>
</dbReference>
<dbReference type="EMBL" id="FOQY01000021">
    <property type="protein sequence ID" value="SFK29143.1"/>
    <property type="molecule type" value="Genomic_DNA"/>
</dbReference>
<dbReference type="InterPro" id="IPR036188">
    <property type="entry name" value="FAD/NAD-bd_sf"/>
</dbReference>